<accession>A0ABW0W621</accession>
<organism evidence="2 3">
    <name type="scientific">Paenibacillus solisilvae</name>
    <dbReference type="NCBI Taxonomy" id="2486751"/>
    <lineage>
        <taxon>Bacteria</taxon>
        <taxon>Bacillati</taxon>
        <taxon>Bacillota</taxon>
        <taxon>Bacilli</taxon>
        <taxon>Bacillales</taxon>
        <taxon>Paenibacillaceae</taxon>
        <taxon>Paenibacillus</taxon>
    </lineage>
</organism>
<feature type="transmembrane region" description="Helical" evidence="1">
    <location>
        <begin position="40"/>
        <end position="57"/>
    </location>
</feature>
<keyword evidence="1" id="KW-1133">Transmembrane helix</keyword>
<feature type="transmembrane region" description="Helical" evidence="1">
    <location>
        <begin position="212"/>
        <end position="233"/>
    </location>
</feature>
<sequence length="244" mass="27345">MAYEMSRALLSLLLLGSFFFLLNTSRDIYYRNNKSPDNRLAALTTLSIALMFLFEYIQQVVVPDSWVLSAAAYGVYPASLLCAGTSTLLHFQAVRSHYRIRLSTIAAIVYIPVLLYFAVLIFLGQAFMVTSIETVGVWRAEQYGSGILFVFILLIFFSILNVAVCVCACRVSLAAAKKKYCFLISANLCYYASAMFMKAVSHLPTAHIPGQAVIFAALMWGITIRIFIIKYNFLPSAERKFELL</sequence>
<feature type="transmembrane region" description="Helical" evidence="1">
    <location>
        <begin position="105"/>
        <end position="127"/>
    </location>
</feature>
<evidence type="ECO:0000256" key="1">
    <source>
        <dbReference type="SAM" id="Phobius"/>
    </source>
</evidence>
<feature type="transmembrane region" description="Helical" evidence="1">
    <location>
        <begin position="180"/>
        <end position="200"/>
    </location>
</feature>
<gene>
    <name evidence="2" type="ORF">ACFPYJ_28220</name>
</gene>
<reference evidence="3" key="1">
    <citation type="journal article" date="2019" name="Int. J. Syst. Evol. Microbiol.">
        <title>The Global Catalogue of Microorganisms (GCM) 10K type strain sequencing project: providing services to taxonomists for standard genome sequencing and annotation.</title>
        <authorList>
            <consortium name="The Broad Institute Genomics Platform"/>
            <consortium name="The Broad Institute Genome Sequencing Center for Infectious Disease"/>
            <person name="Wu L."/>
            <person name="Ma J."/>
        </authorList>
    </citation>
    <scope>NUCLEOTIDE SEQUENCE [LARGE SCALE GENOMIC DNA]</scope>
    <source>
        <strain evidence="3">CGMCC 1.3240</strain>
    </source>
</reference>
<keyword evidence="1" id="KW-0472">Membrane</keyword>
<evidence type="ECO:0000313" key="2">
    <source>
        <dbReference type="EMBL" id="MFC5652923.1"/>
    </source>
</evidence>
<protein>
    <recommendedName>
        <fullName evidence="4">DUF2306 domain-containing protein</fullName>
    </recommendedName>
</protein>
<proteinExistence type="predicted"/>
<evidence type="ECO:0000313" key="3">
    <source>
        <dbReference type="Proteomes" id="UP001596047"/>
    </source>
</evidence>
<dbReference type="EMBL" id="JBHSOW010000107">
    <property type="protein sequence ID" value="MFC5652923.1"/>
    <property type="molecule type" value="Genomic_DNA"/>
</dbReference>
<dbReference type="Proteomes" id="UP001596047">
    <property type="component" value="Unassembled WGS sequence"/>
</dbReference>
<comment type="caution">
    <text evidence="2">The sequence shown here is derived from an EMBL/GenBank/DDBJ whole genome shotgun (WGS) entry which is preliminary data.</text>
</comment>
<name>A0ABW0W621_9BACL</name>
<evidence type="ECO:0008006" key="4">
    <source>
        <dbReference type="Google" id="ProtNLM"/>
    </source>
</evidence>
<dbReference type="RefSeq" id="WP_379191583.1">
    <property type="nucleotide sequence ID" value="NZ_JBHSOW010000107.1"/>
</dbReference>
<keyword evidence="1" id="KW-0812">Transmembrane</keyword>
<feature type="transmembrane region" description="Helical" evidence="1">
    <location>
        <begin position="147"/>
        <end position="168"/>
    </location>
</feature>
<keyword evidence="3" id="KW-1185">Reference proteome</keyword>